<reference evidence="2" key="1">
    <citation type="submission" date="2022-08" db="EMBL/GenBank/DDBJ databases">
        <authorList>
            <person name="Gutierrez-Valencia J."/>
        </authorList>
    </citation>
    <scope>NUCLEOTIDE SEQUENCE</scope>
</reference>
<dbReference type="AlphaFoldDB" id="A0AAV0I024"/>
<comment type="caution">
    <text evidence="2">The sequence shown here is derived from an EMBL/GenBank/DDBJ whole genome shotgun (WGS) entry which is preliminary data.</text>
</comment>
<feature type="region of interest" description="Disordered" evidence="1">
    <location>
        <begin position="1"/>
        <end position="35"/>
    </location>
</feature>
<protein>
    <submittedName>
        <fullName evidence="2">Uncharacterized protein</fullName>
    </submittedName>
</protein>
<name>A0AAV0I024_9ROSI</name>
<proteinExistence type="predicted"/>
<dbReference type="EMBL" id="CAMGYJ010000003">
    <property type="protein sequence ID" value="CAI0390957.1"/>
    <property type="molecule type" value="Genomic_DNA"/>
</dbReference>
<evidence type="ECO:0000313" key="2">
    <source>
        <dbReference type="EMBL" id="CAI0390957.1"/>
    </source>
</evidence>
<evidence type="ECO:0000256" key="1">
    <source>
        <dbReference type="SAM" id="MobiDB-lite"/>
    </source>
</evidence>
<feature type="non-terminal residue" evidence="2">
    <location>
        <position position="148"/>
    </location>
</feature>
<sequence>MWVAGAGSPSVKSSKMAVDPPRSPSPAATSRTIPESFDVNTTMALAEAGSTRQPCQSIPKEKVWKNDVMVQSENLGHGIMTMLSLAGCEQGWAMASRESQEMTKAKGGDHTEELHGHQRASPKGLFALSLGVPWRSSSCIVAAPIEQN</sequence>
<feature type="compositionally biased region" description="Basic and acidic residues" evidence="1">
    <location>
        <begin position="98"/>
        <end position="116"/>
    </location>
</feature>
<organism evidence="2 3">
    <name type="scientific">Linum tenue</name>
    <dbReference type="NCBI Taxonomy" id="586396"/>
    <lineage>
        <taxon>Eukaryota</taxon>
        <taxon>Viridiplantae</taxon>
        <taxon>Streptophyta</taxon>
        <taxon>Embryophyta</taxon>
        <taxon>Tracheophyta</taxon>
        <taxon>Spermatophyta</taxon>
        <taxon>Magnoliopsida</taxon>
        <taxon>eudicotyledons</taxon>
        <taxon>Gunneridae</taxon>
        <taxon>Pentapetalae</taxon>
        <taxon>rosids</taxon>
        <taxon>fabids</taxon>
        <taxon>Malpighiales</taxon>
        <taxon>Linaceae</taxon>
        <taxon>Linum</taxon>
    </lineage>
</organism>
<feature type="region of interest" description="Disordered" evidence="1">
    <location>
        <begin position="98"/>
        <end position="120"/>
    </location>
</feature>
<dbReference type="Proteomes" id="UP001154282">
    <property type="component" value="Unassembled WGS sequence"/>
</dbReference>
<keyword evidence="3" id="KW-1185">Reference proteome</keyword>
<evidence type="ECO:0000313" key="3">
    <source>
        <dbReference type="Proteomes" id="UP001154282"/>
    </source>
</evidence>
<accession>A0AAV0I024</accession>
<gene>
    <name evidence="2" type="ORF">LITE_LOCUS6936</name>
</gene>